<comment type="caution">
    <text evidence="5">The sequence shown here is derived from an EMBL/GenBank/DDBJ whole genome shotgun (WGS) entry which is preliminary data.</text>
</comment>
<protein>
    <recommendedName>
        <fullName evidence="7">Ribosomal protein S21</fullName>
    </recommendedName>
</protein>
<dbReference type="OrthoDB" id="2501249at2759"/>
<evidence type="ECO:0000313" key="6">
    <source>
        <dbReference type="Proteomes" id="UP000467700"/>
    </source>
</evidence>
<name>A0A8S0WK85_CYCAE</name>
<dbReference type="GO" id="GO:0070124">
    <property type="term" value="P:mitochondrial translational initiation"/>
    <property type="evidence" value="ECO:0007669"/>
    <property type="project" value="TreeGrafter"/>
</dbReference>
<evidence type="ECO:0000256" key="3">
    <source>
        <dbReference type="ARBA" id="ARBA00023274"/>
    </source>
</evidence>
<gene>
    <name evidence="5" type="ORF">AAE3_LOCUS13975</name>
</gene>
<dbReference type="GO" id="GO:0005763">
    <property type="term" value="C:mitochondrial small ribosomal subunit"/>
    <property type="evidence" value="ECO:0007669"/>
    <property type="project" value="TreeGrafter"/>
</dbReference>
<keyword evidence="2" id="KW-0689">Ribosomal protein</keyword>
<feature type="compositionally biased region" description="Basic and acidic residues" evidence="4">
    <location>
        <begin position="7"/>
        <end position="24"/>
    </location>
</feature>
<reference evidence="5 6" key="1">
    <citation type="submission" date="2020-01" db="EMBL/GenBank/DDBJ databases">
        <authorList>
            <person name="Gupta K D."/>
        </authorList>
    </citation>
    <scope>NUCLEOTIDE SEQUENCE [LARGE SCALE GENOMIC DNA]</scope>
</reference>
<dbReference type="Proteomes" id="UP000467700">
    <property type="component" value="Unassembled WGS sequence"/>
</dbReference>
<dbReference type="InterPro" id="IPR001911">
    <property type="entry name" value="Ribosomal_bS21"/>
</dbReference>
<sequence length="122" mass="14541">MVATDAVSDRVKNTKETRAEQTIEDRWRDQSRRALEDSKMYPPAHAYTGRTVEVTKDLGMAYKQLDSILSRNQVRQTLRLTERHEKKGVKRRRLRSERWRKQFANEVRKKVQLVMKIRDRGA</sequence>
<evidence type="ECO:0000256" key="2">
    <source>
        <dbReference type="ARBA" id="ARBA00022980"/>
    </source>
</evidence>
<comment type="similarity">
    <text evidence="1">Belongs to the bacterial ribosomal protein bS21 family.</text>
</comment>
<dbReference type="GO" id="GO:0003735">
    <property type="term" value="F:structural constituent of ribosome"/>
    <property type="evidence" value="ECO:0007669"/>
    <property type="project" value="InterPro"/>
</dbReference>
<feature type="region of interest" description="Disordered" evidence="4">
    <location>
        <begin position="1"/>
        <end position="24"/>
    </location>
</feature>
<evidence type="ECO:0000313" key="5">
    <source>
        <dbReference type="EMBL" id="CAA7271721.1"/>
    </source>
</evidence>
<evidence type="ECO:0000256" key="4">
    <source>
        <dbReference type="SAM" id="MobiDB-lite"/>
    </source>
</evidence>
<evidence type="ECO:0008006" key="7">
    <source>
        <dbReference type="Google" id="ProtNLM"/>
    </source>
</evidence>
<dbReference type="Pfam" id="PF01165">
    <property type="entry name" value="Ribosomal_S21"/>
    <property type="match status" value="1"/>
</dbReference>
<proteinExistence type="inferred from homology"/>
<dbReference type="PANTHER" id="PTHR41237:SF1">
    <property type="entry name" value="SMALL RIBOSOMAL SUBUNIT PROTEIN BS21M"/>
    <property type="match status" value="1"/>
</dbReference>
<dbReference type="InterPro" id="IPR052837">
    <property type="entry name" value="Mitoribosomal_bS21"/>
</dbReference>
<keyword evidence="6" id="KW-1185">Reference proteome</keyword>
<dbReference type="EMBL" id="CACVBS010000112">
    <property type="protein sequence ID" value="CAA7271721.1"/>
    <property type="molecule type" value="Genomic_DNA"/>
</dbReference>
<dbReference type="PANTHER" id="PTHR41237">
    <property type="entry name" value="37S RIBOSOMAL PROTEIN MRP21, MITOCHONDRIAL"/>
    <property type="match status" value="1"/>
</dbReference>
<accession>A0A8S0WK85</accession>
<organism evidence="5 6">
    <name type="scientific">Cyclocybe aegerita</name>
    <name type="common">Black poplar mushroom</name>
    <name type="synonym">Agrocybe aegerita</name>
    <dbReference type="NCBI Taxonomy" id="1973307"/>
    <lineage>
        <taxon>Eukaryota</taxon>
        <taxon>Fungi</taxon>
        <taxon>Dikarya</taxon>
        <taxon>Basidiomycota</taxon>
        <taxon>Agaricomycotina</taxon>
        <taxon>Agaricomycetes</taxon>
        <taxon>Agaricomycetidae</taxon>
        <taxon>Agaricales</taxon>
        <taxon>Agaricineae</taxon>
        <taxon>Bolbitiaceae</taxon>
        <taxon>Cyclocybe</taxon>
    </lineage>
</organism>
<keyword evidence="3" id="KW-0687">Ribonucleoprotein</keyword>
<evidence type="ECO:0000256" key="1">
    <source>
        <dbReference type="ARBA" id="ARBA00006640"/>
    </source>
</evidence>
<dbReference type="AlphaFoldDB" id="A0A8S0WK85"/>